<dbReference type="InterPro" id="IPR041726">
    <property type="entry name" value="ACAD10_11_N"/>
</dbReference>
<keyword evidence="4" id="KW-1185">Reference proteome</keyword>
<dbReference type="Proteomes" id="UP000820669">
    <property type="component" value="Unassembled WGS sequence"/>
</dbReference>
<dbReference type="SUPFAM" id="SSF56112">
    <property type="entry name" value="Protein kinase-like (PK-like)"/>
    <property type="match status" value="1"/>
</dbReference>
<feature type="region of interest" description="Disordered" evidence="1">
    <location>
        <begin position="1"/>
        <end position="23"/>
    </location>
</feature>
<gene>
    <name evidence="3" type="ORF">HF526_04585</name>
</gene>
<dbReference type="InterPro" id="IPR011009">
    <property type="entry name" value="Kinase-like_dom_sf"/>
</dbReference>
<evidence type="ECO:0000256" key="1">
    <source>
        <dbReference type="SAM" id="MobiDB-lite"/>
    </source>
</evidence>
<feature type="domain" description="Aminoglycoside phosphotransferase" evidence="2">
    <location>
        <begin position="52"/>
        <end position="274"/>
    </location>
</feature>
<reference evidence="3 4" key="1">
    <citation type="submission" date="2020-04" db="EMBL/GenBank/DDBJ databases">
        <authorList>
            <person name="Klaysubun C."/>
            <person name="Duangmal K."/>
            <person name="Lipun K."/>
        </authorList>
    </citation>
    <scope>NUCLEOTIDE SEQUENCE [LARGE SCALE GENOMIC DNA]</scope>
    <source>
        <strain evidence="3 4">K10HN5</strain>
    </source>
</reference>
<dbReference type="InterPro" id="IPR052898">
    <property type="entry name" value="ACAD10-like"/>
</dbReference>
<dbReference type="InterPro" id="IPR002575">
    <property type="entry name" value="Aminoglycoside_PTrfase"/>
</dbReference>
<sequence length="362" mass="38846">MNTVPRAGRAGATGSGTAPAAPDLPGLDLTALARHLRQLPDTGAHPAGPLRARLLAGGRSNLTYSVTDDIHRWVLRRPPLGHVLATAHDMSREHRVLTALADSAVPVPRTVTRCDTSDVIGAPFYLMEHVDGIVHRDDDQLAACSRATATKMADALIDALVALHTTDPAAVGLSDFGRPAGYLDRQLRRWRAQLDASCSREIPGFDRLGDRLVATTPPQAPAAIVHGDYRLDNVIIDAHGPARVRAVLDWEMATLGDPLTDLAATIMFWDGVSGLETVITATPGDHPAFPRRARLLDRYATGTGADLGALSWYLAFAHYKLAVICEGIHYRHTRGETVGAGFDRIGGLVPHVVERGHACLED</sequence>
<dbReference type="Gene3D" id="3.30.200.20">
    <property type="entry name" value="Phosphorylase Kinase, domain 1"/>
    <property type="match status" value="1"/>
</dbReference>
<name>A0ABX1S4T2_9PSEU</name>
<protein>
    <submittedName>
        <fullName evidence="3">Phosphotransferase family protein</fullName>
    </submittedName>
</protein>
<dbReference type="Pfam" id="PF01636">
    <property type="entry name" value="APH"/>
    <property type="match status" value="1"/>
</dbReference>
<evidence type="ECO:0000313" key="3">
    <source>
        <dbReference type="EMBL" id="NMH96595.1"/>
    </source>
</evidence>
<organism evidence="3 4">
    <name type="scientific">Pseudonocardia acidicola</name>
    <dbReference type="NCBI Taxonomy" id="2724939"/>
    <lineage>
        <taxon>Bacteria</taxon>
        <taxon>Bacillati</taxon>
        <taxon>Actinomycetota</taxon>
        <taxon>Actinomycetes</taxon>
        <taxon>Pseudonocardiales</taxon>
        <taxon>Pseudonocardiaceae</taxon>
        <taxon>Pseudonocardia</taxon>
    </lineage>
</organism>
<dbReference type="PANTHER" id="PTHR47829:SF1">
    <property type="entry name" value="HAD FAMILY PHOSPHATASE"/>
    <property type="match status" value="1"/>
</dbReference>
<dbReference type="Gene3D" id="3.90.1200.10">
    <property type="match status" value="1"/>
</dbReference>
<dbReference type="EMBL" id="JAAXLA010000005">
    <property type="protein sequence ID" value="NMH96595.1"/>
    <property type="molecule type" value="Genomic_DNA"/>
</dbReference>
<accession>A0ABX1S4T2</accession>
<evidence type="ECO:0000313" key="4">
    <source>
        <dbReference type="Proteomes" id="UP000820669"/>
    </source>
</evidence>
<dbReference type="PANTHER" id="PTHR47829">
    <property type="entry name" value="HYDROLASE, PUTATIVE (AFU_ORTHOLOGUE AFUA_1G12880)-RELATED"/>
    <property type="match status" value="1"/>
</dbReference>
<evidence type="ECO:0000259" key="2">
    <source>
        <dbReference type="Pfam" id="PF01636"/>
    </source>
</evidence>
<proteinExistence type="predicted"/>
<dbReference type="CDD" id="cd05154">
    <property type="entry name" value="ACAD10_11_N-like"/>
    <property type="match status" value="1"/>
</dbReference>
<feature type="compositionally biased region" description="Low complexity" evidence="1">
    <location>
        <begin position="1"/>
        <end position="21"/>
    </location>
</feature>
<comment type="caution">
    <text evidence="3">The sequence shown here is derived from an EMBL/GenBank/DDBJ whole genome shotgun (WGS) entry which is preliminary data.</text>
</comment>